<accession>A0A1M6U9Z2</accession>
<evidence type="ECO:0000259" key="2">
    <source>
        <dbReference type="Pfam" id="PF07992"/>
    </source>
</evidence>
<dbReference type="PRINTS" id="PR00469">
    <property type="entry name" value="PNDRDTASEII"/>
</dbReference>
<dbReference type="Pfam" id="PF07992">
    <property type="entry name" value="Pyr_redox_2"/>
    <property type="match status" value="1"/>
</dbReference>
<gene>
    <name evidence="3" type="ORF">SAMN02745163_04223</name>
</gene>
<dbReference type="STRING" id="1121302.SAMN02745163_04223"/>
<dbReference type="InterPro" id="IPR023753">
    <property type="entry name" value="FAD/NAD-binding_dom"/>
</dbReference>
<keyword evidence="1" id="KW-0560">Oxidoreductase</keyword>
<protein>
    <submittedName>
        <fullName evidence="3">Thioredoxin reductase</fullName>
    </submittedName>
</protein>
<sequence>MHEYDIVVVGGGPSGMAAAIEARKQGILKVLLLEREDYLGGVLNQCIHNRFGRNILNKDITGPEYAQYFIEQIQDLGIEYKLNTMVLSITTTNVVSYVNPEDGMKEIEAKAIILATGSREKYTGNINIPSNKFAGIYTVGTAHKLVNVQGYLPGKEIVIFGASDISLIVARRLIVEGANVKAIIEASPNIISGTSYSEQIAEAFNISIKHSYTIHEVLGNERIEKVVVGKINNNGEIQEDSLETIECDALLLSVGWLPETELAEGARIKMSLTSLGPKVDSNFLTSQKGVYACGNLIHAYSLADKCTEEGYRVGKSAAEYVKNSHL</sequence>
<dbReference type="PANTHER" id="PTHR42949">
    <property type="entry name" value="ANAEROBIC GLYCEROL-3-PHOSPHATE DEHYDROGENASE SUBUNIT B"/>
    <property type="match status" value="1"/>
</dbReference>
<dbReference type="EMBL" id="FQZB01000022">
    <property type="protein sequence ID" value="SHK65878.1"/>
    <property type="molecule type" value="Genomic_DNA"/>
</dbReference>
<organism evidence="3 4">
    <name type="scientific">Clostridium cavendishii DSM 21758</name>
    <dbReference type="NCBI Taxonomy" id="1121302"/>
    <lineage>
        <taxon>Bacteria</taxon>
        <taxon>Bacillati</taxon>
        <taxon>Bacillota</taxon>
        <taxon>Clostridia</taxon>
        <taxon>Eubacteriales</taxon>
        <taxon>Clostridiaceae</taxon>
        <taxon>Clostridium</taxon>
    </lineage>
</organism>
<dbReference type="InterPro" id="IPR036188">
    <property type="entry name" value="FAD/NAD-bd_sf"/>
</dbReference>
<dbReference type="InterPro" id="IPR051691">
    <property type="entry name" value="Metab_Enz_Cyan_OpOx_G3PDH"/>
</dbReference>
<feature type="domain" description="FAD/NAD(P)-binding" evidence="2">
    <location>
        <begin position="4"/>
        <end position="310"/>
    </location>
</feature>
<evidence type="ECO:0000313" key="4">
    <source>
        <dbReference type="Proteomes" id="UP000184310"/>
    </source>
</evidence>
<reference evidence="3 4" key="1">
    <citation type="submission" date="2016-11" db="EMBL/GenBank/DDBJ databases">
        <authorList>
            <person name="Jaros S."/>
            <person name="Januszkiewicz K."/>
            <person name="Wedrychowicz H."/>
        </authorList>
    </citation>
    <scope>NUCLEOTIDE SEQUENCE [LARGE SCALE GENOMIC DNA]</scope>
    <source>
        <strain evidence="3 4">DSM 21758</strain>
    </source>
</reference>
<evidence type="ECO:0000313" key="3">
    <source>
        <dbReference type="EMBL" id="SHK65878.1"/>
    </source>
</evidence>
<dbReference type="PRINTS" id="PR00368">
    <property type="entry name" value="FADPNR"/>
</dbReference>
<dbReference type="PANTHER" id="PTHR42949:SF3">
    <property type="entry name" value="ANAEROBIC GLYCEROL-3-PHOSPHATE DEHYDROGENASE SUBUNIT B"/>
    <property type="match status" value="1"/>
</dbReference>
<keyword evidence="4" id="KW-1185">Reference proteome</keyword>
<dbReference type="SUPFAM" id="SSF51905">
    <property type="entry name" value="FAD/NAD(P)-binding domain"/>
    <property type="match status" value="2"/>
</dbReference>
<evidence type="ECO:0000256" key="1">
    <source>
        <dbReference type="ARBA" id="ARBA00023002"/>
    </source>
</evidence>
<name>A0A1M6U9Z2_9CLOT</name>
<proteinExistence type="predicted"/>
<dbReference type="GO" id="GO:0016491">
    <property type="term" value="F:oxidoreductase activity"/>
    <property type="evidence" value="ECO:0007669"/>
    <property type="project" value="UniProtKB-KW"/>
</dbReference>
<dbReference type="AlphaFoldDB" id="A0A1M6U9Z2"/>
<dbReference type="Gene3D" id="3.50.50.60">
    <property type="entry name" value="FAD/NAD(P)-binding domain"/>
    <property type="match status" value="2"/>
</dbReference>
<dbReference type="Proteomes" id="UP000184310">
    <property type="component" value="Unassembled WGS sequence"/>
</dbReference>